<keyword evidence="4 12" id="KW-0808">Transferase</keyword>
<keyword evidence="10 12" id="KW-0472">Membrane</keyword>
<dbReference type="InterPro" id="IPR000537">
    <property type="entry name" value="UbiA_prenyltransferase"/>
</dbReference>
<dbReference type="Gene3D" id="1.10.357.140">
    <property type="entry name" value="UbiA prenyltransferase"/>
    <property type="match status" value="1"/>
</dbReference>
<dbReference type="InterPro" id="IPR016315">
    <property type="entry name" value="Protohaem_IX_farnesylTrfase_mt"/>
</dbReference>
<dbReference type="InterPro" id="IPR044878">
    <property type="entry name" value="UbiA_sf"/>
</dbReference>
<feature type="transmembrane region" description="Helical" evidence="14">
    <location>
        <begin position="247"/>
        <end position="269"/>
    </location>
</feature>
<keyword evidence="9 12" id="KW-0350">Heme biosynthesis</keyword>
<evidence type="ECO:0000256" key="13">
    <source>
        <dbReference type="SAM" id="MobiDB-lite"/>
    </source>
</evidence>
<feature type="transmembrane region" description="Helical" evidence="14">
    <location>
        <begin position="388"/>
        <end position="407"/>
    </location>
</feature>
<keyword evidence="16" id="KW-1185">Reference proteome</keyword>
<dbReference type="PIRSF" id="PIRSF001773">
    <property type="entry name" value="COX10"/>
    <property type="match status" value="1"/>
</dbReference>
<dbReference type="OMA" id="TSAYGMY"/>
<evidence type="ECO:0000313" key="16">
    <source>
        <dbReference type="Proteomes" id="UP000016922"/>
    </source>
</evidence>
<keyword evidence="7 14" id="KW-1133">Transmembrane helix</keyword>
<evidence type="ECO:0000256" key="10">
    <source>
        <dbReference type="ARBA" id="ARBA00023136"/>
    </source>
</evidence>
<evidence type="ECO:0000256" key="6">
    <source>
        <dbReference type="ARBA" id="ARBA00022946"/>
    </source>
</evidence>
<evidence type="ECO:0000256" key="14">
    <source>
        <dbReference type="SAM" id="Phobius"/>
    </source>
</evidence>
<evidence type="ECO:0000256" key="9">
    <source>
        <dbReference type="ARBA" id="ARBA00023133"/>
    </source>
</evidence>
<dbReference type="PANTHER" id="PTHR43448:SF2">
    <property type="entry name" value="PROTOHEME IX FARNESYLTRANSFERASE, MITOCHONDRIAL"/>
    <property type="match status" value="1"/>
</dbReference>
<dbReference type="GO" id="GO:0031966">
    <property type="term" value="C:mitochondrial membrane"/>
    <property type="evidence" value="ECO:0007669"/>
    <property type="project" value="UniProtKB-SubCell"/>
</dbReference>
<proteinExistence type="inferred from homology"/>
<evidence type="ECO:0000256" key="3">
    <source>
        <dbReference type="ARBA" id="ARBA00016335"/>
    </source>
</evidence>
<evidence type="ECO:0000256" key="11">
    <source>
        <dbReference type="ARBA" id="ARBA00030253"/>
    </source>
</evidence>
<dbReference type="KEGG" id="glz:GLAREA_10988"/>
<evidence type="ECO:0000313" key="15">
    <source>
        <dbReference type="EMBL" id="EPE35289.1"/>
    </source>
</evidence>
<evidence type="ECO:0000256" key="1">
    <source>
        <dbReference type="ARBA" id="ARBA00004013"/>
    </source>
</evidence>
<dbReference type="Pfam" id="PF01040">
    <property type="entry name" value="UbiA"/>
    <property type="match status" value="1"/>
</dbReference>
<dbReference type="GeneID" id="19470030"/>
<feature type="transmembrane region" description="Helical" evidence="14">
    <location>
        <begin position="169"/>
        <end position="186"/>
    </location>
</feature>
<name>S3DDY7_GLAL2</name>
<dbReference type="EMBL" id="KE145354">
    <property type="protein sequence ID" value="EPE35289.1"/>
    <property type="molecule type" value="Genomic_DNA"/>
</dbReference>
<dbReference type="STRING" id="1116229.S3DDY7"/>
<dbReference type="NCBIfam" id="TIGR01473">
    <property type="entry name" value="cyoE_ctaB"/>
    <property type="match status" value="1"/>
</dbReference>
<evidence type="ECO:0000256" key="12">
    <source>
        <dbReference type="PIRNR" id="PIRNR001773"/>
    </source>
</evidence>
<comment type="subcellular location">
    <subcellularLocation>
        <location evidence="2">Mitochondrion membrane</location>
        <topology evidence="2">Multi-pass membrane protein</topology>
    </subcellularLocation>
</comment>
<feature type="transmembrane region" description="Helical" evidence="14">
    <location>
        <begin position="340"/>
        <end position="364"/>
    </location>
</feature>
<dbReference type="HAMAP" id="MF_00154">
    <property type="entry name" value="CyoE_CtaB"/>
    <property type="match status" value="1"/>
</dbReference>
<dbReference type="PANTHER" id="PTHR43448">
    <property type="entry name" value="PROTOHEME IX FARNESYLTRANSFERASE, MITOCHONDRIAL"/>
    <property type="match status" value="1"/>
</dbReference>
<feature type="transmembrane region" description="Helical" evidence="14">
    <location>
        <begin position="275"/>
        <end position="292"/>
    </location>
</feature>
<keyword evidence="5 14" id="KW-0812">Transmembrane</keyword>
<evidence type="ECO:0000256" key="4">
    <source>
        <dbReference type="ARBA" id="ARBA00022679"/>
    </source>
</evidence>
<dbReference type="CDD" id="cd13957">
    <property type="entry name" value="PT_UbiA_Cox10"/>
    <property type="match status" value="1"/>
</dbReference>
<dbReference type="eggNOG" id="KOG1380">
    <property type="taxonomic scope" value="Eukaryota"/>
</dbReference>
<dbReference type="GO" id="GO:0006784">
    <property type="term" value="P:heme A biosynthetic process"/>
    <property type="evidence" value="ECO:0007669"/>
    <property type="project" value="EnsemblFungi"/>
</dbReference>
<feature type="transmembrane region" description="Helical" evidence="14">
    <location>
        <begin position="299"/>
        <end position="320"/>
    </location>
</feature>
<accession>S3DDY7</accession>
<keyword evidence="6" id="KW-0809">Transit peptide</keyword>
<reference evidence="15 16" key="1">
    <citation type="journal article" date="2013" name="BMC Genomics">
        <title>Genomics-driven discovery of the pneumocandin biosynthetic gene cluster in the fungus Glarea lozoyensis.</title>
        <authorList>
            <person name="Chen L."/>
            <person name="Yue Q."/>
            <person name="Zhang X."/>
            <person name="Xiang M."/>
            <person name="Wang C."/>
            <person name="Li S."/>
            <person name="Che Y."/>
            <person name="Ortiz-Lopez F.J."/>
            <person name="Bills G.F."/>
            <person name="Liu X."/>
            <person name="An Z."/>
        </authorList>
    </citation>
    <scope>NUCLEOTIDE SEQUENCE [LARGE SCALE GENOMIC DNA]</scope>
    <source>
        <strain evidence="16">ATCC 20868 / MF5171</strain>
    </source>
</reference>
<dbReference type="InterPro" id="IPR006369">
    <property type="entry name" value="Protohaem_IX_farnesylTrfase"/>
</dbReference>
<dbReference type="RefSeq" id="XP_008077368.1">
    <property type="nucleotide sequence ID" value="XM_008079177.1"/>
</dbReference>
<dbReference type="EC" id="2.5.1.-" evidence="12"/>
<dbReference type="FunFam" id="1.10.357.140:FF:000004">
    <property type="entry name" value="Protoheme IX farnesyltransferase, mitochondrial"/>
    <property type="match status" value="1"/>
</dbReference>
<dbReference type="Proteomes" id="UP000016922">
    <property type="component" value="Unassembled WGS sequence"/>
</dbReference>
<comment type="similarity">
    <text evidence="12">Belongs to the ubiA prenyltransferase family.</text>
</comment>
<comment type="function">
    <text evidence="1 12">Converts protoheme IX and farnesyl diphosphate to heme O.</text>
</comment>
<evidence type="ECO:0000256" key="2">
    <source>
        <dbReference type="ARBA" id="ARBA00004225"/>
    </source>
</evidence>
<dbReference type="OrthoDB" id="5211at2759"/>
<protein>
    <recommendedName>
        <fullName evidence="3 12">Protoheme IX farnesyltransferase, mitochondrial</fullName>
        <ecNumber evidence="12">2.5.1.-</ecNumber>
    </recommendedName>
    <alternativeName>
        <fullName evidence="11 12">Heme O synthase</fullName>
    </alternativeName>
</protein>
<feature type="compositionally biased region" description="Polar residues" evidence="13">
    <location>
        <begin position="79"/>
        <end position="96"/>
    </location>
</feature>
<feature type="transmembrane region" description="Helical" evidence="14">
    <location>
        <begin position="206"/>
        <end position="226"/>
    </location>
</feature>
<dbReference type="GO" id="GO:0008495">
    <property type="term" value="F:protoheme IX farnesyltransferase activity"/>
    <property type="evidence" value="ECO:0007669"/>
    <property type="project" value="InterPro"/>
</dbReference>
<gene>
    <name evidence="15" type="ORF">GLAREA_10988</name>
</gene>
<sequence>MIIRYPASSAFRSNGLTTVCKSCLSRTTKQSSRSIARNLSTASSFKIAVSGTTPQLRSEYFSANGILDKARASARRGGITTSTTQTSAIGMQNGASKVSEGTLPTPQSIQDLPHRRRQAARRAAAASAQGDLVLPPNSSSTLTESAAAAPTNSLRRLLPILLSLSKPRLSVLVVLTACATYSLYPVPEMLSPSLTDAPSLSTLTLLFLTTGTTLCAASANAFNMLYEPKWDAMMSRTRNRPLVRKLISTRGAVAFAILSGLAGTTALYFGVNPTVSFLGALNIALYAGVYTPMKRVSAVNTWVGAIVGGIPPLMGWAAAAGQSATEAGDWRELLLGEQNAGGWILAALLVAWQFPHFMSLSWSIREEYKNAGYKMLCWINPNRNGRVALRYSLAFFPICFGLCYYNITEWTFAVASTPINVWLVREAVRFWKLEGQKGSAKGLFWASVWHLPVVMILAMVEKKGMWQRVWRAAVGEPYPDDDEAWLEEDDEDEAV</sequence>
<keyword evidence="8 12" id="KW-0496">Mitochondrion</keyword>
<evidence type="ECO:0000256" key="8">
    <source>
        <dbReference type="ARBA" id="ARBA00023128"/>
    </source>
</evidence>
<evidence type="ECO:0000256" key="7">
    <source>
        <dbReference type="ARBA" id="ARBA00022989"/>
    </source>
</evidence>
<organism evidence="15 16">
    <name type="scientific">Glarea lozoyensis (strain ATCC 20868 / MF5171)</name>
    <dbReference type="NCBI Taxonomy" id="1116229"/>
    <lineage>
        <taxon>Eukaryota</taxon>
        <taxon>Fungi</taxon>
        <taxon>Dikarya</taxon>
        <taxon>Ascomycota</taxon>
        <taxon>Pezizomycotina</taxon>
        <taxon>Leotiomycetes</taxon>
        <taxon>Helotiales</taxon>
        <taxon>Helotiaceae</taxon>
        <taxon>Glarea</taxon>
    </lineage>
</organism>
<feature type="transmembrane region" description="Helical" evidence="14">
    <location>
        <begin position="442"/>
        <end position="460"/>
    </location>
</feature>
<evidence type="ECO:0000256" key="5">
    <source>
        <dbReference type="ARBA" id="ARBA00022692"/>
    </source>
</evidence>
<dbReference type="HOGENOM" id="CLU_029631_2_0_1"/>
<feature type="region of interest" description="Disordered" evidence="13">
    <location>
        <begin position="76"/>
        <end position="146"/>
    </location>
</feature>
<dbReference type="AlphaFoldDB" id="S3DDY7"/>